<gene>
    <name evidence="2" type="ORF">GCM10023189_37380</name>
</gene>
<evidence type="ECO:0000313" key="2">
    <source>
        <dbReference type="EMBL" id="GAA4461646.1"/>
    </source>
</evidence>
<feature type="transmembrane region" description="Helical" evidence="1">
    <location>
        <begin position="35"/>
        <end position="59"/>
    </location>
</feature>
<proteinExistence type="predicted"/>
<accession>A0ABP8N9R6</accession>
<feature type="transmembrane region" description="Helical" evidence="1">
    <location>
        <begin position="65"/>
        <end position="83"/>
    </location>
</feature>
<feature type="transmembrane region" description="Helical" evidence="1">
    <location>
        <begin position="90"/>
        <end position="110"/>
    </location>
</feature>
<evidence type="ECO:0000256" key="1">
    <source>
        <dbReference type="SAM" id="Phobius"/>
    </source>
</evidence>
<keyword evidence="1" id="KW-1133">Transmembrane helix</keyword>
<comment type="caution">
    <text evidence="2">The sequence shown here is derived from an EMBL/GenBank/DDBJ whole genome shotgun (WGS) entry which is preliminary data.</text>
</comment>
<sequence length="114" mass="12295">MATLSHSTSVYTSSEKASVSTLFNDFANKAEFNRIGWAATAIAVQGCVFSPALLLSMAYQGGGDWQFLVGILSFLMVLVPVLSALHVKHIFRAFTLSAIVHLAIILFNVFNSLA</sequence>
<dbReference type="Proteomes" id="UP001501175">
    <property type="component" value="Unassembled WGS sequence"/>
</dbReference>
<name>A0ABP8N9R6_9BACT</name>
<organism evidence="2 3">
    <name type="scientific">Nibrella saemangeumensis</name>
    <dbReference type="NCBI Taxonomy" id="1084526"/>
    <lineage>
        <taxon>Bacteria</taxon>
        <taxon>Pseudomonadati</taxon>
        <taxon>Bacteroidota</taxon>
        <taxon>Cytophagia</taxon>
        <taxon>Cytophagales</taxon>
        <taxon>Spirosomataceae</taxon>
        <taxon>Nibrella</taxon>
    </lineage>
</organism>
<evidence type="ECO:0000313" key="3">
    <source>
        <dbReference type="Proteomes" id="UP001501175"/>
    </source>
</evidence>
<keyword evidence="1" id="KW-0472">Membrane</keyword>
<dbReference type="RefSeq" id="WP_345245811.1">
    <property type="nucleotide sequence ID" value="NZ_BAABHD010000064.1"/>
</dbReference>
<reference evidence="3" key="1">
    <citation type="journal article" date="2019" name="Int. J. Syst. Evol. Microbiol.">
        <title>The Global Catalogue of Microorganisms (GCM) 10K type strain sequencing project: providing services to taxonomists for standard genome sequencing and annotation.</title>
        <authorList>
            <consortium name="The Broad Institute Genomics Platform"/>
            <consortium name="The Broad Institute Genome Sequencing Center for Infectious Disease"/>
            <person name="Wu L."/>
            <person name="Ma J."/>
        </authorList>
    </citation>
    <scope>NUCLEOTIDE SEQUENCE [LARGE SCALE GENOMIC DNA]</scope>
    <source>
        <strain evidence="3">JCM 17927</strain>
    </source>
</reference>
<keyword evidence="1" id="KW-0812">Transmembrane</keyword>
<keyword evidence="3" id="KW-1185">Reference proteome</keyword>
<dbReference type="EMBL" id="BAABHD010000064">
    <property type="protein sequence ID" value="GAA4461646.1"/>
    <property type="molecule type" value="Genomic_DNA"/>
</dbReference>
<protein>
    <submittedName>
        <fullName evidence="2">Uncharacterized protein</fullName>
    </submittedName>
</protein>